<keyword evidence="2" id="KW-1185">Reference proteome</keyword>
<organism evidence="1 2">
    <name type="scientific">Acidithiobacillus thiooxidans</name>
    <name type="common">Thiobacillus thiooxidans</name>
    <dbReference type="NCBI Taxonomy" id="930"/>
    <lineage>
        <taxon>Bacteria</taxon>
        <taxon>Pseudomonadati</taxon>
        <taxon>Pseudomonadota</taxon>
        <taxon>Acidithiobacillia</taxon>
        <taxon>Acidithiobacillales</taxon>
        <taxon>Acidithiobacillaceae</taxon>
        <taxon>Acidithiobacillus</taxon>
    </lineage>
</organism>
<proteinExistence type="predicted"/>
<name>A0A1C2JDX4_ACITH</name>
<evidence type="ECO:0000313" key="2">
    <source>
        <dbReference type="Proteomes" id="UP000095008"/>
    </source>
</evidence>
<comment type="caution">
    <text evidence="1">The sequence shown here is derived from an EMBL/GenBank/DDBJ whole genome shotgun (WGS) entry which is preliminary data.</text>
</comment>
<dbReference type="EMBL" id="LWRY01000118">
    <property type="protein sequence ID" value="OCX72101.1"/>
    <property type="molecule type" value="Genomic_DNA"/>
</dbReference>
<evidence type="ECO:0000313" key="1">
    <source>
        <dbReference type="EMBL" id="OCX72101.1"/>
    </source>
</evidence>
<accession>A0A1C2JDX4</accession>
<protein>
    <recommendedName>
        <fullName evidence="3">NERD domain-containing protein</fullName>
    </recommendedName>
</protein>
<evidence type="ECO:0008006" key="3">
    <source>
        <dbReference type="Google" id="ProtNLM"/>
    </source>
</evidence>
<sequence length="759" mass="86040">MVRLSSLRGIQKTGRWPELSGRTGLDLGADLLYALGRKPGGKVGVLAKAAELHGHKTIAAITATALASGPVQASKDDAKAALEALKGYLERNDHQWSVAVMLALLLWDADRAVARLRRDGLLRASRYKFQAGAIVKATDAALAMLPRVTLRADRREFLRSVRVLLKLAPAARRLRQRLVMRLKARRRLVQKSLLVIINEAFAQGWRGGNRYLDSSIFEHWSTEEITQGLSLILHLMREEIGTVPTDWKHVDELLVSPYNSVYAELLMDAARLNELFEVETLLDGLPYKVEQHGKELKVLSIDEDLERSIRLGYIQSSVQEEIRAAVVARQFYERNQPLPTMEAFIEAAFEHGRLGEFVELRTEPIERLVFLVIQDPRFFAPIAGDQFFAEEVAVLIGLGIDNFRKSDPLSLQVTQTLTAGDILKVQRMLAFFSAVFQRKLQEIQPEERQERLRVRSVLPVISIKDMVMTLGQVLPSAKAQEIIDILTLKAEQKFIDIQYRPLIEAADHLVVAPAMVARSNLVRNVVIANNLRSVLLDGKDPMQEAVVATLEEAGFKVRSNFEFNIEGKRETDIIAWREEHLFVFECKNSFLPVSAHELRTSYEHMKTARDQLNIRLRWMKVTANQEKLLKWLGWDISATADVHTGVITANRVFNGYTMGRHPVRQAHELINVVAGGYIRLGSEQQVLFWRDESFQALDLVEYLQGGSIIQQQFDLLRPFERRLHIEDMTLTLQNYHLDMQEAVEQFQGGDGGDNHSSTD</sequence>
<dbReference type="AlphaFoldDB" id="A0A1C2JDX4"/>
<dbReference type="Proteomes" id="UP000095008">
    <property type="component" value="Unassembled WGS sequence"/>
</dbReference>
<reference evidence="1" key="1">
    <citation type="journal article" date="2016" name="Int. J. Mol. Sci.">
        <title>Comparative genomics of the extreme acidophile Acidithiobacillus thiooxidans reveals intraspecific divergence and niche adaptation.</title>
        <authorList>
            <person name="Zhang X."/>
            <person name="Feng X."/>
            <person name="Tao J."/>
            <person name="Ma L."/>
            <person name="Xiao Y."/>
            <person name="Liang Y."/>
            <person name="Liu X."/>
            <person name="Yin H."/>
        </authorList>
    </citation>
    <scope>NUCLEOTIDE SEQUENCE [LARGE SCALE GENOMIC DNA]</scope>
    <source>
        <strain evidence="1">DXS-W</strain>
    </source>
</reference>
<gene>
    <name evidence="1" type="ORF">A6M23_10635</name>
</gene>